<reference evidence="8" key="1">
    <citation type="submission" date="2023-01" db="EMBL/GenBank/DDBJ databases">
        <title>Vibrio sp. CB1-14 genome sequencing.</title>
        <authorList>
            <person name="Otstavnykh N."/>
            <person name="Isaeva M."/>
            <person name="Meleshko D."/>
        </authorList>
    </citation>
    <scope>NUCLEOTIDE SEQUENCE</scope>
    <source>
        <strain evidence="8">CB1-14</strain>
    </source>
</reference>
<keyword evidence="1" id="KW-0805">Transcription regulation</keyword>
<keyword evidence="5" id="KW-0175">Coiled coil</keyword>
<dbReference type="InterPro" id="IPR013324">
    <property type="entry name" value="RNA_pol_sigma_r3/r4-like"/>
</dbReference>
<keyword evidence="4" id="KW-0804">Transcription</keyword>
<evidence type="ECO:0000256" key="1">
    <source>
        <dbReference type="ARBA" id="ARBA00023015"/>
    </source>
</evidence>
<dbReference type="PANTHER" id="PTHR30385">
    <property type="entry name" value="SIGMA FACTOR F FLAGELLAR"/>
    <property type="match status" value="1"/>
</dbReference>
<evidence type="ECO:0000256" key="4">
    <source>
        <dbReference type="ARBA" id="ARBA00023163"/>
    </source>
</evidence>
<dbReference type="Gene3D" id="1.10.1740.10">
    <property type="match status" value="1"/>
</dbReference>
<gene>
    <name evidence="8" type="ORF">PG915_04935</name>
</gene>
<keyword evidence="3" id="KW-0238">DNA-binding</keyword>
<dbReference type="EMBL" id="CP115920">
    <property type="protein sequence ID" value="XCD16882.1"/>
    <property type="molecule type" value="Genomic_DNA"/>
</dbReference>
<dbReference type="KEGG" id="vck:PG915_04935"/>
<sequence length="236" mass="28042">MMLLQPKYQHTQTEEESSIQELEKLVLQKNLKLINRLLYQYRYAVDEGTFEDLRQTAMMTLVIELRKFDHVANDDFRRAVAVRIRGELVDELRRRDYMERDKRQLVNRIKFAQQKLVQQLNREPTTVEVCHFLGIEDSDFQKAMSLVDVFDDIELENVVTAVPETDRQLLFEEVREVLETLPEMEKRILYLVYVKSLNTKEVALVLDVNETKVHRLKHRGLDILKSRMRESDACKS</sequence>
<keyword evidence="2" id="KW-0731">Sigma factor</keyword>
<proteinExistence type="predicted"/>
<feature type="coiled-coil region" evidence="5">
    <location>
        <begin position="95"/>
        <end position="122"/>
    </location>
</feature>
<dbReference type="NCBIfam" id="TIGR02937">
    <property type="entry name" value="sigma70-ECF"/>
    <property type="match status" value="1"/>
</dbReference>
<feature type="domain" description="RNA polymerase sigma-70 region 3" evidence="6">
    <location>
        <begin position="106"/>
        <end position="146"/>
    </location>
</feature>
<evidence type="ECO:0000313" key="8">
    <source>
        <dbReference type="EMBL" id="XCD16882.1"/>
    </source>
</evidence>
<dbReference type="GO" id="GO:0016987">
    <property type="term" value="F:sigma factor activity"/>
    <property type="evidence" value="ECO:0007669"/>
    <property type="project" value="UniProtKB-KW"/>
</dbReference>
<evidence type="ECO:0000256" key="2">
    <source>
        <dbReference type="ARBA" id="ARBA00023082"/>
    </source>
</evidence>
<dbReference type="SUPFAM" id="SSF88946">
    <property type="entry name" value="Sigma2 domain of RNA polymerase sigma factors"/>
    <property type="match status" value="1"/>
</dbReference>
<dbReference type="RefSeq" id="WP_353498102.1">
    <property type="nucleotide sequence ID" value="NZ_CP115920.1"/>
</dbReference>
<evidence type="ECO:0000259" key="6">
    <source>
        <dbReference type="Pfam" id="PF04539"/>
    </source>
</evidence>
<organism evidence="8">
    <name type="scientific">Vibrio chaetopteri</name>
    <dbReference type="NCBI Taxonomy" id="3016528"/>
    <lineage>
        <taxon>Bacteria</taxon>
        <taxon>Pseudomonadati</taxon>
        <taxon>Pseudomonadota</taxon>
        <taxon>Gammaproteobacteria</taxon>
        <taxon>Vibrionales</taxon>
        <taxon>Vibrionaceae</taxon>
        <taxon>Vibrio</taxon>
    </lineage>
</organism>
<dbReference type="InterPro" id="IPR007624">
    <property type="entry name" value="RNA_pol_sigma70_r3"/>
</dbReference>
<dbReference type="SUPFAM" id="SSF88659">
    <property type="entry name" value="Sigma3 and sigma4 domains of RNA polymerase sigma factors"/>
    <property type="match status" value="2"/>
</dbReference>
<dbReference type="Pfam" id="PF04539">
    <property type="entry name" value="Sigma70_r3"/>
    <property type="match status" value="1"/>
</dbReference>
<dbReference type="AlphaFoldDB" id="A0AAU8BMI9"/>
<protein>
    <submittedName>
        <fullName evidence="8">Sigma-70 family RNA polymerase sigma factor</fullName>
    </submittedName>
</protein>
<dbReference type="InterPro" id="IPR013325">
    <property type="entry name" value="RNA_pol_sigma_r2"/>
</dbReference>
<evidence type="ECO:0000259" key="7">
    <source>
        <dbReference type="Pfam" id="PF08281"/>
    </source>
</evidence>
<dbReference type="InterPro" id="IPR013249">
    <property type="entry name" value="RNA_pol_sigma70_r4_t2"/>
</dbReference>
<dbReference type="InterPro" id="IPR014284">
    <property type="entry name" value="RNA_pol_sigma-70_dom"/>
</dbReference>
<accession>A0AAU8BMI9</accession>
<evidence type="ECO:0000256" key="3">
    <source>
        <dbReference type="ARBA" id="ARBA00023125"/>
    </source>
</evidence>
<dbReference type="GO" id="GO:0006352">
    <property type="term" value="P:DNA-templated transcription initiation"/>
    <property type="evidence" value="ECO:0007669"/>
    <property type="project" value="InterPro"/>
</dbReference>
<name>A0AAU8BMI9_9VIBR</name>
<dbReference type="Pfam" id="PF08281">
    <property type="entry name" value="Sigma70_r4_2"/>
    <property type="match status" value="1"/>
</dbReference>
<dbReference type="GO" id="GO:0003677">
    <property type="term" value="F:DNA binding"/>
    <property type="evidence" value="ECO:0007669"/>
    <property type="project" value="UniProtKB-KW"/>
</dbReference>
<feature type="domain" description="RNA polymerase sigma factor 70 region 4 type 2" evidence="7">
    <location>
        <begin position="172"/>
        <end position="221"/>
    </location>
</feature>
<dbReference type="Gene3D" id="1.20.140.160">
    <property type="match status" value="1"/>
</dbReference>
<evidence type="ECO:0000256" key="5">
    <source>
        <dbReference type="SAM" id="Coils"/>
    </source>
</evidence>